<dbReference type="InterPro" id="IPR020843">
    <property type="entry name" value="ER"/>
</dbReference>
<dbReference type="EMBL" id="BMDD01000005">
    <property type="protein sequence ID" value="GGH84627.1"/>
    <property type="molecule type" value="Genomic_DNA"/>
</dbReference>
<dbReference type="InterPro" id="IPR036291">
    <property type="entry name" value="NAD(P)-bd_dom_sf"/>
</dbReference>
<reference evidence="4" key="1">
    <citation type="journal article" date="2019" name="Int. J. Syst. Evol. Microbiol.">
        <title>The Global Catalogue of Microorganisms (GCM) 10K type strain sequencing project: providing services to taxonomists for standard genome sequencing and annotation.</title>
        <authorList>
            <consortium name="The Broad Institute Genomics Platform"/>
            <consortium name="The Broad Institute Genome Sequencing Center for Infectious Disease"/>
            <person name="Wu L."/>
            <person name="Ma J."/>
        </authorList>
    </citation>
    <scope>NUCLEOTIDE SEQUENCE [LARGE SCALE GENOMIC DNA]</scope>
    <source>
        <strain evidence="4">CCM 8702</strain>
    </source>
</reference>
<gene>
    <name evidence="3" type="primary">yogA</name>
    <name evidence="3" type="ORF">GCM10007362_40130</name>
</gene>
<protein>
    <submittedName>
        <fullName evidence="3">Zinc-type alcohol dehydrogenase-like protein YogA</fullName>
    </submittedName>
</protein>
<dbReference type="SUPFAM" id="SSF50129">
    <property type="entry name" value="GroES-like"/>
    <property type="match status" value="1"/>
</dbReference>
<dbReference type="InterPro" id="IPR013149">
    <property type="entry name" value="ADH-like_C"/>
</dbReference>
<evidence type="ECO:0000313" key="4">
    <source>
        <dbReference type="Proteomes" id="UP000605427"/>
    </source>
</evidence>
<evidence type="ECO:0000259" key="2">
    <source>
        <dbReference type="SMART" id="SM00829"/>
    </source>
</evidence>
<comment type="caution">
    <text evidence="3">The sequence shown here is derived from an EMBL/GenBank/DDBJ whole genome shotgun (WGS) entry which is preliminary data.</text>
</comment>
<dbReference type="SUPFAM" id="SSF51735">
    <property type="entry name" value="NAD(P)-binding Rossmann-fold domains"/>
    <property type="match status" value="1"/>
</dbReference>
<evidence type="ECO:0000256" key="1">
    <source>
        <dbReference type="SAM" id="MobiDB-lite"/>
    </source>
</evidence>
<accession>A0ABQ2A503</accession>
<name>A0ABQ2A503_9BACL</name>
<evidence type="ECO:0000313" key="3">
    <source>
        <dbReference type="EMBL" id="GGH84627.1"/>
    </source>
</evidence>
<dbReference type="PANTHER" id="PTHR45033">
    <property type="match status" value="1"/>
</dbReference>
<dbReference type="InterPro" id="IPR011032">
    <property type="entry name" value="GroES-like_sf"/>
</dbReference>
<keyword evidence="4" id="KW-1185">Reference proteome</keyword>
<dbReference type="Proteomes" id="UP000605427">
    <property type="component" value="Unassembled WGS sequence"/>
</dbReference>
<dbReference type="SMART" id="SM00829">
    <property type="entry name" value="PKS_ER"/>
    <property type="match status" value="1"/>
</dbReference>
<dbReference type="Pfam" id="PF00107">
    <property type="entry name" value="ADH_zinc_N"/>
    <property type="match status" value="1"/>
</dbReference>
<dbReference type="PANTHER" id="PTHR45033:SF3">
    <property type="entry name" value="DEHYDROGENASE, PUTATIVE (AFU_ORTHOLOGUE AFUA_2G13270)-RELATED"/>
    <property type="match status" value="1"/>
</dbReference>
<dbReference type="Gene3D" id="3.40.50.720">
    <property type="entry name" value="NAD(P)-binding Rossmann-like Domain"/>
    <property type="match status" value="1"/>
</dbReference>
<dbReference type="InterPro" id="IPR013154">
    <property type="entry name" value="ADH-like_N"/>
</dbReference>
<dbReference type="InterPro" id="IPR052711">
    <property type="entry name" value="Zinc_ADH-like"/>
</dbReference>
<feature type="region of interest" description="Disordered" evidence="1">
    <location>
        <begin position="1"/>
        <end position="22"/>
    </location>
</feature>
<sequence>MKAITHEGSGGHERLKFTDAADRRPGSNEIKVRLKSAGLNHRDLFVMQDRPQPDLSWIPGSDGAGTIEEIGPEVEGFSVGKEVVIHPTLGWKRSADLPKVPEILGGPTDGTFAEFVTIPAENVFPKPTFLSWAEAGVLPLSALTAYRALFSQGKLQAGEHLLIPGIGGGVASYALMMAKAIRASVTVTSRSKEKLRKAIELEADYGMDSGADWAADPNMHKVDLILDSIGGAVFPRFFPLLNPGGRIVSLGAGTEAQIELSLRELFFSQFSLIGTSMGSREEFIEMLHFIETHRIRPVVDSVYPLSDTAKAFDRLTSGEQFGNVSISIAR</sequence>
<proteinExistence type="predicted"/>
<dbReference type="Pfam" id="PF08240">
    <property type="entry name" value="ADH_N"/>
    <property type="match status" value="1"/>
</dbReference>
<dbReference type="RefSeq" id="WP_172241426.1">
    <property type="nucleotide sequence ID" value="NZ_BMDD01000005.1"/>
</dbReference>
<feature type="compositionally biased region" description="Basic and acidic residues" evidence="1">
    <location>
        <begin position="9"/>
        <end position="22"/>
    </location>
</feature>
<feature type="domain" description="Enoyl reductase (ER)" evidence="2">
    <location>
        <begin position="10"/>
        <end position="326"/>
    </location>
</feature>
<dbReference type="Gene3D" id="3.90.180.10">
    <property type="entry name" value="Medium-chain alcohol dehydrogenases, catalytic domain"/>
    <property type="match status" value="1"/>
</dbReference>
<organism evidence="3 4">
    <name type="scientific">Saccharibacillus endophyticus</name>
    <dbReference type="NCBI Taxonomy" id="2060666"/>
    <lineage>
        <taxon>Bacteria</taxon>
        <taxon>Bacillati</taxon>
        <taxon>Bacillota</taxon>
        <taxon>Bacilli</taxon>
        <taxon>Bacillales</taxon>
        <taxon>Paenibacillaceae</taxon>
        <taxon>Saccharibacillus</taxon>
    </lineage>
</organism>